<feature type="domain" description="Chromo" evidence="2">
    <location>
        <begin position="492"/>
        <end position="545"/>
    </location>
</feature>
<dbReference type="Proteomes" id="UP000239899">
    <property type="component" value="Unassembled WGS sequence"/>
</dbReference>
<evidence type="ECO:0000313" key="4">
    <source>
        <dbReference type="Proteomes" id="UP000239899"/>
    </source>
</evidence>
<evidence type="ECO:0000256" key="1">
    <source>
        <dbReference type="SAM" id="MobiDB-lite"/>
    </source>
</evidence>
<reference evidence="3 4" key="1">
    <citation type="journal article" date="2018" name="Plant J.">
        <title>Genome sequences of Chlorella sorokiniana UTEX 1602 and Micractinium conductrix SAG 241.80: implications to maltose excretion by a green alga.</title>
        <authorList>
            <person name="Arriola M.B."/>
            <person name="Velmurugan N."/>
            <person name="Zhang Y."/>
            <person name="Plunkett M.H."/>
            <person name="Hondzo H."/>
            <person name="Barney B.M."/>
        </authorList>
    </citation>
    <scope>NUCLEOTIDE SEQUENCE [LARGE SCALE GENOMIC DNA]</scope>
    <source>
        <strain evidence="4">UTEX 1602</strain>
    </source>
</reference>
<feature type="compositionally biased region" description="Polar residues" evidence="1">
    <location>
        <begin position="374"/>
        <end position="384"/>
    </location>
</feature>
<feature type="compositionally biased region" description="Low complexity" evidence="1">
    <location>
        <begin position="194"/>
        <end position="219"/>
    </location>
</feature>
<feature type="region of interest" description="Disordered" evidence="1">
    <location>
        <begin position="289"/>
        <end position="415"/>
    </location>
</feature>
<protein>
    <recommendedName>
        <fullName evidence="2">Chromo domain-containing protein</fullName>
    </recommendedName>
</protein>
<dbReference type="InterPro" id="IPR023780">
    <property type="entry name" value="Chromo_domain"/>
</dbReference>
<dbReference type="Gene3D" id="2.40.50.40">
    <property type="match status" value="1"/>
</dbReference>
<evidence type="ECO:0000259" key="2">
    <source>
        <dbReference type="PROSITE" id="PS50013"/>
    </source>
</evidence>
<dbReference type="AlphaFoldDB" id="A0A2P6TK63"/>
<dbReference type="InterPro" id="IPR000953">
    <property type="entry name" value="Chromo/chromo_shadow_dom"/>
</dbReference>
<name>A0A2P6TK63_CHLSO</name>
<organism evidence="3 4">
    <name type="scientific">Chlorella sorokiniana</name>
    <name type="common">Freshwater green alga</name>
    <dbReference type="NCBI Taxonomy" id="3076"/>
    <lineage>
        <taxon>Eukaryota</taxon>
        <taxon>Viridiplantae</taxon>
        <taxon>Chlorophyta</taxon>
        <taxon>core chlorophytes</taxon>
        <taxon>Trebouxiophyceae</taxon>
        <taxon>Chlorellales</taxon>
        <taxon>Chlorellaceae</taxon>
        <taxon>Chlorella clade</taxon>
        <taxon>Chlorella</taxon>
    </lineage>
</organism>
<feature type="compositionally biased region" description="Low complexity" evidence="1">
    <location>
        <begin position="325"/>
        <end position="350"/>
    </location>
</feature>
<dbReference type="OrthoDB" id="1918685at2759"/>
<evidence type="ECO:0000313" key="3">
    <source>
        <dbReference type="EMBL" id="PRW44461.1"/>
    </source>
</evidence>
<sequence length="566" mass="61567">MPGPRAQQNGVVAVKREDIERREDGAMPVDVESFLLVGRKVVKTVGVRTVPGVIRMWRPTFGAGQQHDGLRVRYHPNPLKQERPEDTQPMDTDFTFFVAWEGSEQELEELSLEEAQVVATQEWCDDFLPEALRRLVKGGPGGGFDWELWEKLDGSKAAQTYLVECEEAERKERGKRQAAATRACKKAAGLAGRATAAAPRATAKRTGGAPGKKPGAAAKKASEPAPLRAPEGVADFMQAKAAAKRKRQEEARAAAAAAAASGQGLAPSPAKKSKVLGDLAPRSCISPPVAAAAAARVVPSGQGSPSSRGAGAAPPSRRKQQHPTAVASDSVADSSSWQWQQQEAAQQQQKQRAEQEERQQRQAAGRSAARAPSTGRTKQQTLSPTKSGKSRGSGGRSTGGKKQVAPVLRQDEVEPVAPADSARLLQDEARWVKLEQEQDDVVFWYDRVKTQDNRMFRAYSCNLILPEGACLRSKDRKLRSWKGKVLGDNVEYDVERLLAEKEGEDGEARYLVKWAGFEADPAPDSWLDEGALANSQSKLQEWQSRGRAEWIAMSRAVLREAGMEQA</sequence>
<dbReference type="EMBL" id="LHPG02000013">
    <property type="protein sequence ID" value="PRW44461.1"/>
    <property type="molecule type" value="Genomic_DNA"/>
</dbReference>
<dbReference type="InterPro" id="IPR016197">
    <property type="entry name" value="Chromo-like_dom_sf"/>
</dbReference>
<dbReference type="SUPFAM" id="SSF54160">
    <property type="entry name" value="Chromo domain-like"/>
    <property type="match status" value="1"/>
</dbReference>
<feature type="compositionally biased region" description="Low complexity" evidence="1">
    <location>
        <begin position="361"/>
        <end position="371"/>
    </location>
</feature>
<comment type="caution">
    <text evidence="3">The sequence shown here is derived from an EMBL/GenBank/DDBJ whole genome shotgun (WGS) entry which is preliminary data.</text>
</comment>
<keyword evidence="4" id="KW-1185">Reference proteome</keyword>
<dbReference type="Pfam" id="PF00385">
    <property type="entry name" value="Chromo"/>
    <property type="match status" value="1"/>
</dbReference>
<feature type="compositionally biased region" description="Basic and acidic residues" evidence="1">
    <location>
        <begin position="351"/>
        <end position="360"/>
    </location>
</feature>
<feature type="compositionally biased region" description="Low complexity" evidence="1">
    <location>
        <begin position="289"/>
        <end position="299"/>
    </location>
</feature>
<feature type="region of interest" description="Disordered" evidence="1">
    <location>
        <begin position="194"/>
        <end position="274"/>
    </location>
</feature>
<accession>A0A2P6TK63</accession>
<proteinExistence type="predicted"/>
<gene>
    <name evidence="3" type="ORF">C2E21_6555</name>
</gene>
<dbReference type="PROSITE" id="PS50013">
    <property type="entry name" value="CHROMO_2"/>
    <property type="match status" value="1"/>
</dbReference>